<protein>
    <submittedName>
        <fullName evidence="2">Uncharacterized protein</fullName>
    </submittedName>
</protein>
<accession>A0A8S2G0Q8</accession>
<proteinExistence type="predicted"/>
<comment type="caution">
    <text evidence="2">The sequence shown here is derived from an EMBL/GenBank/DDBJ whole genome shotgun (WGS) entry which is preliminary data.</text>
</comment>
<keyword evidence="1" id="KW-1133">Transmembrane helix</keyword>
<dbReference type="Proteomes" id="UP000682733">
    <property type="component" value="Unassembled WGS sequence"/>
</dbReference>
<gene>
    <name evidence="2" type="ORF">OVA965_LOCUS41465</name>
    <name evidence="3" type="ORF">TMI583_LOCUS43122</name>
</gene>
<feature type="transmembrane region" description="Helical" evidence="1">
    <location>
        <begin position="99"/>
        <end position="121"/>
    </location>
</feature>
<evidence type="ECO:0000256" key="1">
    <source>
        <dbReference type="SAM" id="Phobius"/>
    </source>
</evidence>
<evidence type="ECO:0000313" key="4">
    <source>
        <dbReference type="Proteomes" id="UP000677228"/>
    </source>
</evidence>
<name>A0A8S2G0Q8_9BILA</name>
<reference evidence="2" key="1">
    <citation type="submission" date="2021-02" db="EMBL/GenBank/DDBJ databases">
        <authorList>
            <person name="Nowell W R."/>
        </authorList>
    </citation>
    <scope>NUCLEOTIDE SEQUENCE</scope>
</reference>
<feature type="non-terminal residue" evidence="2">
    <location>
        <position position="1"/>
    </location>
</feature>
<evidence type="ECO:0000313" key="2">
    <source>
        <dbReference type="EMBL" id="CAF1589405.1"/>
    </source>
</evidence>
<dbReference type="Proteomes" id="UP000677228">
    <property type="component" value="Unassembled WGS sequence"/>
</dbReference>
<dbReference type="AlphaFoldDB" id="A0A8S2G0Q8"/>
<evidence type="ECO:0000313" key="3">
    <source>
        <dbReference type="EMBL" id="CAF4392735.1"/>
    </source>
</evidence>
<keyword evidence="1" id="KW-0812">Transmembrane</keyword>
<organism evidence="2 4">
    <name type="scientific">Didymodactylos carnosus</name>
    <dbReference type="NCBI Taxonomy" id="1234261"/>
    <lineage>
        <taxon>Eukaryota</taxon>
        <taxon>Metazoa</taxon>
        <taxon>Spiralia</taxon>
        <taxon>Gnathifera</taxon>
        <taxon>Rotifera</taxon>
        <taxon>Eurotatoria</taxon>
        <taxon>Bdelloidea</taxon>
        <taxon>Philodinida</taxon>
        <taxon>Philodinidae</taxon>
        <taxon>Didymodactylos</taxon>
    </lineage>
</organism>
<keyword evidence="1" id="KW-0472">Membrane</keyword>
<dbReference type="EMBL" id="CAJOBA010071169">
    <property type="protein sequence ID" value="CAF4392735.1"/>
    <property type="molecule type" value="Genomic_DNA"/>
</dbReference>
<sequence>KNLHFYEPFSKNGQILAQTLPVVLAITKVVNETLAMSGEEADFGGIYIPTFTVDLNSLFLSQDQYVRSTLTLTTLSVVISETPYYVKNVQEPIAKLSEIIFHNLLFTIVCLEIFGLVFLLYKLILKPLLYLCFPKNSGKNEKKKKVYEKEINGDLKKYTYSNGVDERHITCSF</sequence>
<dbReference type="EMBL" id="CAJNOK010047807">
    <property type="protein sequence ID" value="CAF1589405.1"/>
    <property type="molecule type" value="Genomic_DNA"/>
</dbReference>